<accession>A0A6G1HMI8</accession>
<organism evidence="6 7">
    <name type="scientific">Trichodelitschia bisporula</name>
    <dbReference type="NCBI Taxonomy" id="703511"/>
    <lineage>
        <taxon>Eukaryota</taxon>
        <taxon>Fungi</taxon>
        <taxon>Dikarya</taxon>
        <taxon>Ascomycota</taxon>
        <taxon>Pezizomycotina</taxon>
        <taxon>Dothideomycetes</taxon>
        <taxon>Dothideomycetes incertae sedis</taxon>
        <taxon>Phaeotrichales</taxon>
        <taxon>Phaeotrichaceae</taxon>
        <taxon>Trichodelitschia</taxon>
    </lineage>
</organism>
<dbReference type="PANTHER" id="PTHR13259:SF1">
    <property type="entry name" value="BLADDER CANCER-ASSOCIATED PROTEIN"/>
    <property type="match status" value="1"/>
</dbReference>
<proteinExistence type="predicted"/>
<keyword evidence="7" id="KW-1185">Reference proteome</keyword>
<dbReference type="OrthoDB" id="5563033at2759"/>
<sequence>MFCLRSWIPILFFLTNASPIYLLLFISATYTLNRPCVYCSLLLGILVLALFDFQASWFEPRYALTGVGVGSSARAAAGANDTGGSIGNSIANVTGNVTAAAIGEVVRGVAGAVMPQAVGGWRRAGRESLIVEWVRSGLRREWRIGCLDVAVRL</sequence>
<dbReference type="Proteomes" id="UP000799640">
    <property type="component" value="Unassembled WGS sequence"/>
</dbReference>
<dbReference type="EMBL" id="ML996704">
    <property type="protein sequence ID" value="KAF2397076.1"/>
    <property type="molecule type" value="Genomic_DNA"/>
</dbReference>
<dbReference type="Pfam" id="PF06726">
    <property type="entry name" value="BC10"/>
    <property type="match status" value="1"/>
</dbReference>
<feature type="transmembrane region" description="Helical" evidence="5">
    <location>
        <begin position="7"/>
        <end position="26"/>
    </location>
</feature>
<evidence type="ECO:0000313" key="6">
    <source>
        <dbReference type="EMBL" id="KAF2397076.1"/>
    </source>
</evidence>
<gene>
    <name evidence="6" type="ORF">EJ06DRAFT_584576</name>
</gene>
<reference evidence="6" key="1">
    <citation type="journal article" date="2020" name="Stud. Mycol.">
        <title>101 Dothideomycetes genomes: a test case for predicting lifestyles and emergence of pathogens.</title>
        <authorList>
            <person name="Haridas S."/>
            <person name="Albert R."/>
            <person name="Binder M."/>
            <person name="Bloem J."/>
            <person name="Labutti K."/>
            <person name="Salamov A."/>
            <person name="Andreopoulos B."/>
            <person name="Baker S."/>
            <person name="Barry K."/>
            <person name="Bills G."/>
            <person name="Bluhm B."/>
            <person name="Cannon C."/>
            <person name="Castanera R."/>
            <person name="Culley D."/>
            <person name="Daum C."/>
            <person name="Ezra D."/>
            <person name="Gonzalez J."/>
            <person name="Henrissat B."/>
            <person name="Kuo A."/>
            <person name="Liang C."/>
            <person name="Lipzen A."/>
            <person name="Lutzoni F."/>
            <person name="Magnuson J."/>
            <person name="Mondo S."/>
            <person name="Nolan M."/>
            <person name="Ohm R."/>
            <person name="Pangilinan J."/>
            <person name="Park H.-J."/>
            <person name="Ramirez L."/>
            <person name="Alfaro M."/>
            <person name="Sun H."/>
            <person name="Tritt A."/>
            <person name="Yoshinaga Y."/>
            <person name="Zwiers L.-H."/>
            <person name="Turgeon B."/>
            <person name="Goodwin S."/>
            <person name="Spatafora J."/>
            <person name="Crous P."/>
            <person name="Grigoriev I."/>
        </authorList>
    </citation>
    <scope>NUCLEOTIDE SEQUENCE</scope>
    <source>
        <strain evidence="6">CBS 262.69</strain>
    </source>
</reference>
<evidence type="ECO:0000256" key="3">
    <source>
        <dbReference type="ARBA" id="ARBA00022989"/>
    </source>
</evidence>
<evidence type="ECO:0000256" key="2">
    <source>
        <dbReference type="ARBA" id="ARBA00022692"/>
    </source>
</evidence>
<comment type="subcellular location">
    <subcellularLocation>
        <location evidence="1">Membrane</location>
    </subcellularLocation>
</comment>
<evidence type="ECO:0000256" key="4">
    <source>
        <dbReference type="ARBA" id="ARBA00023136"/>
    </source>
</evidence>
<dbReference type="AlphaFoldDB" id="A0A6G1HMI8"/>
<keyword evidence="4 5" id="KW-0472">Membrane</keyword>
<evidence type="ECO:0000313" key="7">
    <source>
        <dbReference type="Proteomes" id="UP000799640"/>
    </source>
</evidence>
<name>A0A6G1HMI8_9PEZI</name>
<protein>
    <submittedName>
        <fullName evidence="6">Uncharacterized protein</fullName>
    </submittedName>
</protein>
<dbReference type="SMART" id="SM01396">
    <property type="entry name" value="BC10"/>
    <property type="match status" value="1"/>
</dbReference>
<dbReference type="PANTHER" id="PTHR13259">
    <property type="entry name" value="BLADDER CANCER 10 KD PROTEIN HOMOLOG"/>
    <property type="match status" value="1"/>
</dbReference>
<feature type="transmembrane region" description="Helical" evidence="5">
    <location>
        <begin position="32"/>
        <end position="51"/>
    </location>
</feature>
<dbReference type="GO" id="GO:0016020">
    <property type="term" value="C:membrane"/>
    <property type="evidence" value="ECO:0007669"/>
    <property type="project" value="UniProtKB-SubCell"/>
</dbReference>
<keyword evidence="3 5" id="KW-1133">Transmembrane helix</keyword>
<evidence type="ECO:0000256" key="1">
    <source>
        <dbReference type="ARBA" id="ARBA00004370"/>
    </source>
</evidence>
<keyword evidence="2 5" id="KW-0812">Transmembrane</keyword>
<dbReference type="InterPro" id="IPR009598">
    <property type="entry name" value="BCALP"/>
</dbReference>
<evidence type="ECO:0000256" key="5">
    <source>
        <dbReference type="SAM" id="Phobius"/>
    </source>
</evidence>